<feature type="domain" description="BD-FAE-like" evidence="2">
    <location>
        <begin position="18"/>
        <end position="210"/>
    </location>
</feature>
<dbReference type="Pfam" id="PF20434">
    <property type="entry name" value="BD-FAE"/>
    <property type="match status" value="1"/>
</dbReference>
<organism evidence="3 4">
    <name type="scientific">Gordonia hydrophobica</name>
    <dbReference type="NCBI Taxonomy" id="40516"/>
    <lineage>
        <taxon>Bacteria</taxon>
        <taxon>Bacillati</taxon>
        <taxon>Actinomycetota</taxon>
        <taxon>Actinomycetes</taxon>
        <taxon>Mycobacteriales</taxon>
        <taxon>Gordoniaceae</taxon>
        <taxon>Gordonia</taxon>
    </lineage>
</organism>
<dbReference type="PANTHER" id="PTHR48081">
    <property type="entry name" value="AB HYDROLASE SUPERFAMILY PROTEIN C4A8.06C"/>
    <property type="match status" value="1"/>
</dbReference>
<dbReference type="InterPro" id="IPR049492">
    <property type="entry name" value="BD-FAE-like_dom"/>
</dbReference>
<dbReference type="EMBL" id="CP136137">
    <property type="protein sequence ID" value="WYY09616.1"/>
    <property type="molecule type" value="Genomic_DNA"/>
</dbReference>
<reference evidence="3 4" key="1">
    <citation type="journal article" date="2023" name="Virus Evol.">
        <title>Computational host range prediction-The good, the bad, and the ugly.</title>
        <authorList>
            <person name="Howell A.A."/>
            <person name="Versoza C.J."/>
            <person name="Pfeifer S.P."/>
        </authorList>
    </citation>
    <scope>NUCLEOTIDE SEQUENCE [LARGE SCALE GENOMIC DNA]</scope>
    <source>
        <strain evidence="3 4">1610/1b</strain>
    </source>
</reference>
<evidence type="ECO:0000256" key="1">
    <source>
        <dbReference type="ARBA" id="ARBA00022801"/>
    </source>
</evidence>
<dbReference type="InterPro" id="IPR029058">
    <property type="entry name" value="AB_hydrolase_fold"/>
</dbReference>
<dbReference type="SUPFAM" id="SSF53474">
    <property type="entry name" value="alpha/beta-Hydrolases"/>
    <property type="match status" value="1"/>
</dbReference>
<accession>A0ABZ2U8P9</accession>
<dbReference type="InterPro" id="IPR050300">
    <property type="entry name" value="GDXG_lipolytic_enzyme"/>
</dbReference>
<dbReference type="RefSeq" id="WP_066162231.1">
    <property type="nucleotide sequence ID" value="NZ_CP136137.1"/>
</dbReference>
<keyword evidence="4" id="KW-1185">Reference proteome</keyword>
<evidence type="ECO:0000313" key="4">
    <source>
        <dbReference type="Proteomes" id="UP001479933"/>
    </source>
</evidence>
<sequence length="252" mass="26811">MRRKKIRYGEHDSTFGHLYLPDVGPAERAPVVVLVHGGYWSAEFSLIVYSAIAADLARRGAVVWNVEYRRVEEDGGGWPGTGRDVVAAISALDGPVAEQLAIAGIRIDAKNVAVVGHSAGGQLAVWAVAQLQAATQTCRIATVVAQSAVLDFTVGGSDRPSVQRLLGASFAEAPERYAAASPAHQAPFDALVAAIHTVDDESVPVEMSRHYVADAVRRGQRAALYELPDGGHNAFLDTRGAAHRQTLRVMGI</sequence>
<proteinExistence type="predicted"/>
<protein>
    <submittedName>
        <fullName evidence="3">Alpha/beta hydrolase</fullName>
    </submittedName>
</protein>
<dbReference type="GO" id="GO:0016787">
    <property type="term" value="F:hydrolase activity"/>
    <property type="evidence" value="ECO:0007669"/>
    <property type="project" value="UniProtKB-KW"/>
</dbReference>
<evidence type="ECO:0000313" key="3">
    <source>
        <dbReference type="EMBL" id="WYY09616.1"/>
    </source>
</evidence>
<dbReference type="Gene3D" id="3.40.50.1820">
    <property type="entry name" value="alpha/beta hydrolase"/>
    <property type="match status" value="1"/>
</dbReference>
<name>A0ABZ2U8P9_9ACTN</name>
<gene>
    <name evidence="3" type="ORF">RVF87_14540</name>
</gene>
<keyword evidence="1 3" id="KW-0378">Hydrolase</keyword>
<evidence type="ECO:0000259" key="2">
    <source>
        <dbReference type="Pfam" id="PF20434"/>
    </source>
</evidence>
<dbReference type="Proteomes" id="UP001479933">
    <property type="component" value="Chromosome"/>
</dbReference>